<dbReference type="Proteomes" id="UP000298805">
    <property type="component" value="Chromosome"/>
</dbReference>
<dbReference type="CDD" id="cd17536">
    <property type="entry name" value="REC_YesN-like"/>
    <property type="match status" value="1"/>
</dbReference>
<feature type="domain" description="GGDEF" evidence="5">
    <location>
        <begin position="250"/>
        <end position="380"/>
    </location>
</feature>
<accession>A0AAJ4RDY1</accession>
<dbReference type="GO" id="GO:0000160">
    <property type="term" value="P:phosphorelay signal transduction system"/>
    <property type="evidence" value="ECO:0007669"/>
    <property type="project" value="InterPro"/>
</dbReference>
<dbReference type="SUPFAM" id="SSF52172">
    <property type="entry name" value="CheY-like"/>
    <property type="match status" value="1"/>
</dbReference>
<dbReference type="PANTHER" id="PTHR45138:SF9">
    <property type="entry name" value="DIGUANYLATE CYCLASE DGCM-RELATED"/>
    <property type="match status" value="1"/>
</dbReference>
<evidence type="ECO:0000313" key="8">
    <source>
        <dbReference type="Proteomes" id="UP000272781"/>
    </source>
</evidence>
<feature type="modified residue" description="4-aspartylphosphate" evidence="3">
    <location>
        <position position="59"/>
    </location>
</feature>
<dbReference type="GO" id="GO:0005886">
    <property type="term" value="C:plasma membrane"/>
    <property type="evidence" value="ECO:0007669"/>
    <property type="project" value="TreeGrafter"/>
</dbReference>
<evidence type="ECO:0000256" key="2">
    <source>
        <dbReference type="ARBA" id="ARBA00034247"/>
    </source>
</evidence>
<evidence type="ECO:0000313" key="9">
    <source>
        <dbReference type="Proteomes" id="UP000298805"/>
    </source>
</evidence>
<feature type="domain" description="Response regulatory" evidence="4">
    <location>
        <begin position="10"/>
        <end position="124"/>
    </location>
</feature>
<reference evidence="6" key="3">
    <citation type="submission" date="2019-06" db="EMBL/GenBank/DDBJ databases">
        <title>A comparative analysis of the Nautiliaceae.</title>
        <authorList>
            <person name="Grosche A."/>
            <person name="Smedile F."/>
            <person name="Vetriani C."/>
        </authorList>
    </citation>
    <scope>NUCLEOTIDE SEQUENCE</scope>
    <source>
        <strain evidence="6">TB6</strain>
    </source>
</reference>
<reference evidence="7 8" key="2">
    <citation type="submission" date="2018-11" db="EMBL/GenBank/DDBJ databases">
        <title>Genomic Encyclopedia of Type Strains, Phase IV (KMG-IV): sequencing the most valuable type-strain genomes for metagenomic binning, comparative biology and taxonomic classification.</title>
        <authorList>
            <person name="Goeker M."/>
        </authorList>
    </citation>
    <scope>NUCLEOTIDE SEQUENCE [LARGE SCALE GENOMIC DNA]</scope>
    <source>
        <strain evidence="7 8">DSM 27783</strain>
    </source>
</reference>
<dbReference type="SMART" id="SM00448">
    <property type="entry name" value="REC"/>
    <property type="match status" value="1"/>
</dbReference>
<dbReference type="Pfam" id="PF00072">
    <property type="entry name" value="Response_reg"/>
    <property type="match status" value="1"/>
</dbReference>
<dbReference type="Gene3D" id="3.40.50.2300">
    <property type="match status" value="1"/>
</dbReference>
<keyword evidence="3" id="KW-0597">Phosphoprotein</keyword>
<evidence type="ECO:0000256" key="1">
    <source>
        <dbReference type="ARBA" id="ARBA00012528"/>
    </source>
</evidence>
<comment type="catalytic activity">
    <reaction evidence="2">
        <text>2 GTP = 3',3'-c-di-GMP + 2 diphosphate</text>
        <dbReference type="Rhea" id="RHEA:24898"/>
        <dbReference type="ChEBI" id="CHEBI:33019"/>
        <dbReference type="ChEBI" id="CHEBI:37565"/>
        <dbReference type="ChEBI" id="CHEBI:58805"/>
        <dbReference type="EC" id="2.7.7.65"/>
    </reaction>
</comment>
<dbReference type="SUPFAM" id="SSF55073">
    <property type="entry name" value="Nucleotide cyclase"/>
    <property type="match status" value="1"/>
</dbReference>
<dbReference type="InterPro" id="IPR011006">
    <property type="entry name" value="CheY-like_superfamily"/>
</dbReference>
<evidence type="ECO:0000256" key="3">
    <source>
        <dbReference type="PROSITE-ProRule" id="PRU00169"/>
    </source>
</evidence>
<reference evidence="9" key="1">
    <citation type="submission" date="2018-03" db="EMBL/GenBank/DDBJ databases">
        <title>A comparative analysis of the Nautiliaceae.</title>
        <authorList>
            <person name="Grosche A."/>
            <person name="Smedile F."/>
            <person name="Vetriani C."/>
        </authorList>
    </citation>
    <scope>NUCLEOTIDE SEQUENCE [LARGE SCALE GENOMIC DNA]</scope>
    <source>
        <strain evidence="9">TB6</strain>
    </source>
</reference>
<dbReference type="InterPro" id="IPR043128">
    <property type="entry name" value="Rev_trsase/Diguanyl_cyclase"/>
</dbReference>
<keyword evidence="9" id="KW-1185">Reference proteome</keyword>
<dbReference type="PROSITE" id="PS50887">
    <property type="entry name" value="GGDEF"/>
    <property type="match status" value="1"/>
</dbReference>
<dbReference type="FunFam" id="3.30.70.270:FF:000001">
    <property type="entry name" value="Diguanylate cyclase domain protein"/>
    <property type="match status" value="1"/>
</dbReference>
<dbReference type="NCBIfam" id="TIGR00254">
    <property type="entry name" value="GGDEF"/>
    <property type="match status" value="1"/>
</dbReference>
<evidence type="ECO:0000259" key="5">
    <source>
        <dbReference type="PROSITE" id="PS50887"/>
    </source>
</evidence>
<dbReference type="Pfam" id="PF00990">
    <property type="entry name" value="GGDEF"/>
    <property type="match status" value="1"/>
</dbReference>
<dbReference type="InterPro" id="IPR029787">
    <property type="entry name" value="Nucleotide_cyclase"/>
</dbReference>
<dbReference type="GO" id="GO:1902201">
    <property type="term" value="P:negative regulation of bacterial-type flagellum-dependent cell motility"/>
    <property type="evidence" value="ECO:0007669"/>
    <property type="project" value="TreeGrafter"/>
</dbReference>
<dbReference type="GO" id="GO:0052621">
    <property type="term" value="F:diguanylate cyclase activity"/>
    <property type="evidence" value="ECO:0007669"/>
    <property type="project" value="UniProtKB-EC"/>
</dbReference>
<proteinExistence type="predicted"/>
<dbReference type="SMART" id="SM00267">
    <property type="entry name" value="GGDEF"/>
    <property type="match status" value="1"/>
</dbReference>
<dbReference type="AlphaFoldDB" id="A0AAJ4RDY1"/>
<protein>
    <recommendedName>
        <fullName evidence="1">diguanylate cyclase</fullName>
        <ecNumber evidence="1">2.7.7.65</ecNumber>
    </recommendedName>
</protein>
<name>A0AAJ4RDY1_9BACT</name>
<dbReference type="InterPro" id="IPR050469">
    <property type="entry name" value="Diguanylate_Cyclase"/>
</dbReference>
<organism evidence="7 8">
    <name type="scientific">Caminibacter pacificus</name>
    <dbReference type="NCBI Taxonomy" id="1424653"/>
    <lineage>
        <taxon>Bacteria</taxon>
        <taxon>Pseudomonadati</taxon>
        <taxon>Campylobacterota</taxon>
        <taxon>Epsilonproteobacteria</taxon>
        <taxon>Nautiliales</taxon>
        <taxon>Nautiliaceae</taxon>
        <taxon>Caminibacter</taxon>
    </lineage>
</organism>
<dbReference type="InterPro" id="IPR000160">
    <property type="entry name" value="GGDEF_dom"/>
</dbReference>
<dbReference type="GO" id="GO:0043709">
    <property type="term" value="P:cell adhesion involved in single-species biofilm formation"/>
    <property type="evidence" value="ECO:0007669"/>
    <property type="project" value="TreeGrafter"/>
</dbReference>
<dbReference type="PROSITE" id="PS50110">
    <property type="entry name" value="RESPONSE_REGULATORY"/>
    <property type="match status" value="1"/>
</dbReference>
<dbReference type="CDD" id="cd01949">
    <property type="entry name" value="GGDEF"/>
    <property type="match status" value="1"/>
</dbReference>
<dbReference type="Proteomes" id="UP000272781">
    <property type="component" value="Unassembled WGS sequence"/>
</dbReference>
<evidence type="ECO:0000313" key="6">
    <source>
        <dbReference type="EMBL" id="QCI28289.1"/>
    </source>
</evidence>
<evidence type="ECO:0000313" key="7">
    <source>
        <dbReference type="EMBL" id="ROR40997.1"/>
    </source>
</evidence>
<dbReference type="EMBL" id="CP027432">
    <property type="protein sequence ID" value="QCI28289.1"/>
    <property type="molecule type" value="Genomic_DNA"/>
</dbReference>
<sequence>MINRYLKNLICLYVEDDEMIRDIFALMLKRYFKEVIIATNGKEGLELFKTRKPDIIISDIRMPIMDGIEMARDIKKIDPSAYIIFVTAFSDSEYLQSALELGAEGYITKPVEKEKLLQKLNFLAEVIKNKRENEELTNALKVIFENQTEATALYIDKKLKLANKKFKFLLGQLSLEELIEKLNIKLNEKKQIVKYDDKILKIKIIKFNHNSILIFINDITKYEEKIQKDPLTGVYNRNILEKILKENINKNICVIFADIDHFKKINDTYGHQFGDTVLQTFAQILKNSLRKNDIIVRYGGEEFLIYIQNVESIKYAQKIAEQLRKVVENFDFNGKKITASFGVCCKYISSKESFEELIKNADKALYKAKNNGRNRVEVCE</sequence>
<evidence type="ECO:0000259" key="4">
    <source>
        <dbReference type="PROSITE" id="PS50110"/>
    </source>
</evidence>
<dbReference type="RefSeq" id="WP_123351896.1">
    <property type="nucleotide sequence ID" value="NZ_CP027432.2"/>
</dbReference>
<dbReference type="InterPro" id="IPR001789">
    <property type="entry name" value="Sig_transdc_resp-reg_receiver"/>
</dbReference>
<dbReference type="EC" id="2.7.7.65" evidence="1"/>
<dbReference type="EMBL" id="RJVK01000001">
    <property type="protein sequence ID" value="ROR40997.1"/>
    <property type="molecule type" value="Genomic_DNA"/>
</dbReference>
<dbReference type="PANTHER" id="PTHR45138">
    <property type="entry name" value="REGULATORY COMPONENTS OF SENSORY TRANSDUCTION SYSTEM"/>
    <property type="match status" value="1"/>
</dbReference>
<gene>
    <name evidence="6" type="ORF">C6V80_04745</name>
    <name evidence="7" type="ORF">EDC58_0480</name>
</gene>
<dbReference type="Gene3D" id="3.30.70.270">
    <property type="match status" value="1"/>
</dbReference>